<reference evidence="1 2" key="1">
    <citation type="submission" date="2017-06" db="EMBL/GenBank/DDBJ databases">
        <title>Comparative genomic analysis of Ambrosia Fusariam Clade fungi.</title>
        <authorList>
            <person name="Stajich J.E."/>
            <person name="Carrillo J."/>
            <person name="Kijimoto T."/>
            <person name="Eskalen A."/>
            <person name="O'Donnell K."/>
            <person name="Kasson M."/>
        </authorList>
    </citation>
    <scope>NUCLEOTIDE SEQUENCE [LARGE SCALE GENOMIC DNA]</scope>
    <source>
        <strain evidence="1 2">NRRL62606</strain>
    </source>
</reference>
<dbReference type="PANTHER" id="PTHR40780">
    <property type="entry name" value="DUF3669 DOMAIN-CONTAINING PROTEIN"/>
    <property type="match status" value="1"/>
</dbReference>
<dbReference type="AlphaFoldDB" id="A0A428RKW3"/>
<dbReference type="Proteomes" id="UP000287972">
    <property type="component" value="Unassembled WGS sequence"/>
</dbReference>
<organism evidence="1 2">
    <name type="scientific">Fusarium floridanum</name>
    <dbReference type="NCBI Taxonomy" id="1325733"/>
    <lineage>
        <taxon>Eukaryota</taxon>
        <taxon>Fungi</taxon>
        <taxon>Dikarya</taxon>
        <taxon>Ascomycota</taxon>
        <taxon>Pezizomycotina</taxon>
        <taxon>Sordariomycetes</taxon>
        <taxon>Hypocreomycetidae</taxon>
        <taxon>Hypocreales</taxon>
        <taxon>Nectriaceae</taxon>
        <taxon>Fusarium</taxon>
        <taxon>Fusarium solani species complex</taxon>
    </lineage>
</organism>
<evidence type="ECO:0000313" key="2">
    <source>
        <dbReference type="Proteomes" id="UP000287972"/>
    </source>
</evidence>
<keyword evidence="2" id="KW-1185">Reference proteome</keyword>
<dbReference type="EMBL" id="NKCL01000218">
    <property type="protein sequence ID" value="RSL78171.1"/>
    <property type="molecule type" value="Genomic_DNA"/>
</dbReference>
<comment type="caution">
    <text evidence="1">The sequence shown here is derived from an EMBL/GenBank/DDBJ whole genome shotgun (WGS) entry which is preliminary data.</text>
</comment>
<sequence>MSSSSQEVVVNQPWTLNEALGDALAFKPTWRKPRKPKVFLPRAVRPGEPLESLGSGRRHVVLVMDSNGFNSVIKLPRLGQNPYLKTEGHLQSIVRQRLLKYGSDIRVPSVLFYSHRWHPMDCLGAPRGLIHPHNALCMERIPSLSSRARSLLVEKLVPENERRAVRLNPMNKKLLARVYMGKSDYINSHRRIYQNAEVFTLCDVVLSVDDMFQIGLDLDKISGDMGSALAIIHWSAMLDGRGVEFVLGSTERGQNALWLHDLDRCQFITLDMAGV</sequence>
<evidence type="ECO:0000313" key="1">
    <source>
        <dbReference type="EMBL" id="RSL78171.1"/>
    </source>
</evidence>
<gene>
    <name evidence="1" type="ORF">CEP51_008445</name>
</gene>
<protein>
    <recommendedName>
        <fullName evidence="3">DUF3669 domain-containing protein</fullName>
    </recommendedName>
</protein>
<proteinExistence type="predicted"/>
<accession>A0A428RKW3</accession>
<evidence type="ECO:0008006" key="3">
    <source>
        <dbReference type="Google" id="ProtNLM"/>
    </source>
</evidence>
<dbReference type="PANTHER" id="PTHR40780:SF2">
    <property type="entry name" value="DUF3669 DOMAIN-CONTAINING PROTEIN"/>
    <property type="match status" value="1"/>
</dbReference>
<name>A0A428RKW3_9HYPO</name>